<dbReference type="RefSeq" id="WP_264486772.1">
    <property type="nucleotide sequence ID" value="NZ_JAPDDT010000003.1"/>
</dbReference>
<sequence>MSRGCTRITFEFEGYRTHAVVTLVAVTDSKEEFILALDLLQKWKPAGEHRLGELLEKAAEAYLDVHLPQWPENEGADGHLTIDIRQDPDRALVLDPRGHATVKIMAETPTPFPSRT</sequence>
<proteinExistence type="predicted"/>
<evidence type="ECO:0000313" key="2">
    <source>
        <dbReference type="Proteomes" id="UP001320876"/>
    </source>
</evidence>
<comment type="caution">
    <text evidence="1">The sequence shown here is derived from an EMBL/GenBank/DDBJ whole genome shotgun (WGS) entry which is preliminary data.</text>
</comment>
<reference evidence="1 2" key="1">
    <citation type="submission" date="2022-10" db="EMBL/GenBank/DDBJ databases">
        <title>Luteolibacter arcticus strain CCTCC AB 2014275, whole genome shotgun sequencing project.</title>
        <authorList>
            <person name="Zhao G."/>
            <person name="Shen L."/>
        </authorList>
    </citation>
    <scope>NUCLEOTIDE SEQUENCE [LARGE SCALE GENOMIC DNA]</scope>
    <source>
        <strain evidence="1 2">CCTCC AB 2014275</strain>
    </source>
</reference>
<name>A0ABT3GGC5_9BACT</name>
<dbReference type="EMBL" id="JAPDDT010000003">
    <property type="protein sequence ID" value="MCW1922664.1"/>
    <property type="molecule type" value="Genomic_DNA"/>
</dbReference>
<gene>
    <name evidence="1" type="ORF">OKA05_08865</name>
</gene>
<organism evidence="1 2">
    <name type="scientific">Luteolibacter arcticus</name>
    <dbReference type="NCBI Taxonomy" id="1581411"/>
    <lineage>
        <taxon>Bacteria</taxon>
        <taxon>Pseudomonadati</taxon>
        <taxon>Verrucomicrobiota</taxon>
        <taxon>Verrucomicrobiia</taxon>
        <taxon>Verrucomicrobiales</taxon>
        <taxon>Verrucomicrobiaceae</taxon>
        <taxon>Luteolibacter</taxon>
    </lineage>
</organism>
<accession>A0ABT3GGC5</accession>
<dbReference type="Proteomes" id="UP001320876">
    <property type="component" value="Unassembled WGS sequence"/>
</dbReference>
<protein>
    <submittedName>
        <fullName evidence="1">Uncharacterized protein</fullName>
    </submittedName>
</protein>
<evidence type="ECO:0000313" key="1">
    <source>
        <dbReference type="EMBL" id="MCW1922664.1"/>
    </source>
</evidence>
<keyword evidence="2" id="KW-1185">Reference proteome</keyword>